<evidence type="ECO:0000313" key="5">
    <source>
        <dbReference type="Proteomes" id="UP001187531"/>
    </source>
</evidence>
<dbReference type="GO" id="GO:0005634">
    <property type="term" value="C:nucleus"/>
    <property type="evidence" value="ECO:0007669"/>
    <property type="project" value="InterPro"/>
</dbReference>
<feature type="coiled-coil region" evidence="3">
    <location>
        <begin position="77"/>
        <end position="108"/>
    </location>
</feature>
<dbReference type="InterPro" id="IPR002164">
    <property type="entry name" value="NAP_family"/>
</dbReference>
<evidence type="ECO:0000313" key="4">
    <source>
        <dbReference type="EMBL" id="KAK2710886.1"/>
    </source>
</evidence>
<gene>
    <name evidence="4" type="ORF">QYM36_012156</name>
</gene>
<reference evidence="4" key="1">
    <citation type="submission" date="2023-07" db="EMBL/GenBank/DDBJ databases">
        <title>Chromosome-level genome assembly of Artemia franciscana.</title>
        <authorList>
            <person name="Jo E."/>
        </authorList>
    </citation>
    <scope>NUCLEOTIDE SEQUENCE</scope>
    <source>
        <tissue evidence="4">Whole body</tissue>
    </source>
</reference>
<evidence type="ECO:0000256" key="3">
    <source>
        <dbReference type="SAM" id="Coils"/>
    </source>
</evidence>
<comment type="similarity">
    <text evidence="1 2">Belongs to the nucleosome assembly protein (NAP) family.</text>
</comment>
<proteinExistence type="inferred from homology"/>
<dbReference type="Proteomes" id="UP001187531">
    <property type="component" value="Unassembled WGS sequence"/>
</dbReference>
<dbReference type="Pfam" id="PF00956">
    <property type="entry name" value="NAP"/>
    <property type="match status" value="1"/>
</dbReference>
<dbReference type="SUPFAM" id="SSF143113">
    <property type="entry name" value="NAP-like"/>
    <property type="match status" value="1"/>
</dbReference>
<comment type="caution">
    <text evidence="4">The sequence shown here is derived from an EMBL/GenBank/DDBJ whole genome shotgun (WGS) entry which is preliminary data.</text>
</comment>
<organism evidence="4 5">
    <name type="scientific">Artemia franciscana</name>
    <name type="common">Brine shrimp</name>
    <name type="synonym">Artemia sanfranciscana</name>
    <dbReference type="NCBI Taxonomy" id="6661"/>
    <lineage>
        <taxon>Eukaryota</taxon>
        <taxon>Metazoa</taxon>
        <taxon>Ecdysozoa</taxon>
        <taxon>Arthropoda</taxon>
        <taxon>Crustacea</taxon>
        <taxon>Branchiopoda</taxon>
        <taxon>Anostraca</taxon>
        <taxon>Artemiidae</taxon>
        <taxon>Artemia</taxon>
    </lineage>
</organism>
<evidence type="ECO:0000256" key="2">
    <source>
        <dbReference type="RuleBase" id="RU003876"/>
    </source>
</evidence>
<keyword evidence="3" id="KW-0175">Coiled coil</keyword>
<name>A0AA88HNH3_ARTSF</name>
<dbReference type="InterPro" id="IPR037231">
    <property type="entry name" value="NAP-like_sf"/>
</dbReference>
<sequence length="227" mass="26962">MSRLNSKVGQSSDYVQMLPEVVKRRIRALKNLQHEAIIEQANFFNEVHELEVKCHQKNLPLYERRQKIVNGFYEPLEAEMQEKLDKENENLSKELKAKAKTAEREKNEEIFPEDVKGIPKFWLTVLKNVYIFKNIIQAIEELNIKSRTWKDLLTDDSFVRSDIITLQDPHNLGKFNISNFHHMRKNLNHENEELKKAEYDPAARIKMATYPKNLKNLPEILKKSKWY</sequence>
<accession>A0AA88HNH3</accession>
<keyword evidence="5" id="KW-1185">Reference proteome</keyword>
<dbReference type="Gene3D" id="1.20.5.1500">
    <property type="match status" value="1"/>
</dbReference>
<dbReference type="PANTHER" id="PTHR11875">
    <property type="entry name" value="TESTIS-SPECIFIC Y-ENCODED PROTEIN"/>
    <property type="match status" value="1"/>
</dbReference>
<dbReference type="EMBL" id="JAVRJZ010000016">
    <property type="protein sequence ID" value="KAK2710886.1"/>
    <property type="molecule type" value="Genomic_DNA"/>
</dbReference>
<dbReference type="AlphaFoldDB" id="A0AA88HNH3"/>
<dbReference type="GO" id="GO:0006334">
    <property type="term" value="P:nucleosome assembly"/>
    <property type="evidence" value="ECO:0007669"/>
    <property type="project" value="InterPro"/>
</dbReference>
<evidence type="ECO:0000256" key="1">
    <source>
        <dbReference type="ARBA" id="ARBA00009947"/>
    </source>
</evidence>
<protein>
    <submittedName>
        <fullName evidence="4">Uncharacterized protein</fullName>
    </submittedName>
</protein>